<evidence type="ECO:0000313" key="4">
    <source>
        <dbReference type="EMBL" id="DAD38270.1"/>
    </source>
</evidence>
<name>A0A822Z0J4_NELNU</name>
<evidence type="ECO:0000259" key="3">
    <source>
        <dbReference type="SMART" id="SM00856"/>
    </source>
</evidence>
<dbReference type="InterPro" id="IPR051955">
    <property type="entry name" value="PME_Inhibitor"/>
</dbReference>
<dbReference type="InterPro" id="IPR035513">
    <property type="entry name" value="Invertase/methylesterase_inhib"/>
</dbReference>
<dbReference type="Gene3D" id="1.20.140.40">
    <property type="entry name" value="Invertase/pectin methylesterase inhibitor family protein"/>
    <property type="match status" value="1"/>
</dbReference>
<dbReference type="Pfam" id="PF04043">
    <property type="entry name" value="PMEI"/>
    <property type="match status" value="1"/>
</dbReference>
<evidence type="ECO:0000256" key="1">
    <source>
        <dbReference type="ARBA" id="ARBA00022729"/>
    </source>
</evidence>
<dbReference type="SUPFAM" id="SSF101148">
    <property type="entry name" value="Plant invertase/pectin methylesterase inhibitor"/>
    <property type="match status" value="1"/>
</dbReference>
<organism evidence="4 5">
    <name type="scientific">Nelumbo nucifera</name>
    <name type="common">Sacred lotus</name>
    <dbReference type="NCBI Taxonomy" id="4432"/>
    <lineage>
        <taxon>Eukaryota</taxon>
        <taxon>Viridiplantae</taxon>
        <taxon>Streptophyta</taxon>
        <taxon>Embryophyta</taxon>
        <taxon>Tracheophyta</taxon>
        <taxon>Spermatophyta</taxon>
        <taxon>Magnoliopsida</taxon>
        <taxon>Proteales</taxon>
        <taxon>Nelumbonaceae</taxon>
        <taxon>Nelumbo</taxon>
    </lineage>
</organism>
<dbReference type="NCBIfam" id="TIGR01614">
    <property type="entry name" value="PME_inhib"/>
    <property type="match status" value="1"/>
</dbReference>
<sequence length="222" mass="24053">MGFLDSHRVRDRISVNKSTDCTYSGEAVLSVYSLSSFSKDDQAPVSLPPTTSPAPSESEAPEASPSPASSTIDPAIKKICDRTGYSELCQSSIRPYLTGKTDPVSVLEMAIKACNSSVQAAMAEVNRMMSEPNKDASKTTASQLESCKENYIDAIDSLEKATKAIPTRDMNTFNTMISAVITDCDTCEQGFIEFEEESPLKQYDETAEKIGSICLSISKLLE</sequence>
<evidence type="ECO:0000313" key="5">
    <source>
        <dbReference type="Proteomes" id="UP000607653"/>
    </source>
</evidence>
<feature type="region of interest" description="Disordered" evidence="2">
    <location>
        <begin position="39"/>
        <end position="73"/>
    </location>
</feature>
<dbReference type="SMART" id="SM00856">
    <property type="entry name" value="PMEI"/>
    <property type="match status" value="1"/>
</dbReference>
<dbReference type="Proteomes" id="UP000607653">
    <property type="component" value="Unassembled WGS sequence"/>
</dbReference>
<reference evidence="4 5" key="1">
    <citation type="journal article" date="2020" name="Mol. Biol. Evol.">
        <title>Distinct Expression and Methylation Patterns for Genes with Different Fates following a Single Whole-Genome Duplication in Flowering Plants.</title>
        <authorList>
            <person name="Shi T."/>
            <person name="Rahmani R.S."/>
            <person name="Gugger P.F."/>
            <person name="Wang M."/>
            <person name="Li H."/>
            <person name="Zhang Y."/>
            <person name="Li Z."/>
            <person name="Wang Q."/>
            <person name="Van de Peer Y."/>
            <person name="Marchal K."/>
            <person name="Chen J."/>
        </authorList>
    </citation>
    <scope>NUCLEOTIDE SEQUENCE [LARGE SCALE GENOMIC DNA]</scope>
    <source>
        <tissue evidence="4">Leaf</tissue>
    </source>
</reference>
<protein>
    <recommendedName>
        <fullName evidence="3">Pectinesterase inhibitor domain-containing protein</fullName>
    </recommendedName>
</protein>
<accession>A0A822Z0J4</accession>
<evidence type="ECO:0000256" key="2">
    <source>
        <dbReference type="SAM" id="MobiDB-lite"/>
    </source>
</evidence>
<keyword evidence="5" id="KW-1185">Reference proteome</keyword>
<dbReference type="AlphaFoldDB" id="A0A822Z0J4"/>
<dbReference type="CDD" id="cd15800">
    <property type="entry name" value="PMEI-like_2"/>
    <property type="match status" value="1"/>
</dbReference>
<feature type="domain" description="Pectinesterase inhibitor" evidence="3">
    <location>
        <begin position="71"/>
        <end position="217"/>
    </location>
</feature>
<dbReference type="InterPro" id="IPR006501">
    <property type="entry name" value="Pectinesterase_inhib_dom"/>
</dbReference>
<gene>
    <name evidence="4" type="ORF">HUJ06_008911</name>
</gene>
<comment type="caution">
    <text evidence="4">The sequence shown here is derived from an EMBL/GenBank/DDBJ whole genome shotgun (WGS) entry which is preliminary data.</text>
</comment>
<dbReference type="PANTHER" id="PTHR31080">
    <property type="entry name" value="PECTINESTERASE INHIBITOR-LIKE"/>
    <property type="match status" value="1"/>
</dbReference>
<feature type="compositionally biased region" description="Low complexity" evidence="2">
    <location>
        <begin position="53"/>
        <end position="71"/>
    </location>
</feature>
<dbReference type="PANTHER" id="PTHR31080:SF68">
    <property type="entry name" value="PLANT INVERTASE_PECTIN METHYLESTERASE INHIBITOR SUPERFAMILY PROTEIN"/>
    <property type="match status" value="1"/>
</dbReference>
<proteinExistence type="predicted"/>
<dbReference type="FunFam" id="1.20.140.40:FF:000003">
    <property type="entry name" value="Invertase/pectin methylesterase inhibitor family protein"/>
    <property type="match status" value="1"/>
</dbReference>
<keyword evidence="1" id="KW-0732">Signal</keyword>
<dbReference type="GO" id="GO:0004857">
    <property type="term" value="F:enzyme inhibitor activity"/>
    <property type="evidence" value="ECO:0007669"/>
    <property type="project" value="InterPro"/>
</dbReference>
<dbReference type="EMBL" id="DUZY01000004">
    <property type="protein sequence ID" value="DAD38270.1"/>
    <property type="molecule type" value="Genomic_DNA"/>
</dbReference>